<dbReference type="PANTHER" id="PTHR30574">
    <property type="entry name" value="INNER MEMBRANE PROTEIN YEDE"/>
    <property type="match status" value="1"/>
</dbReference>
<dbReference type="STRING" id="329046.A0A1Y2CU77"/>
<dbReference type="PANTHER" id="PTHR30574:SF1">
    <property type="entry name" value="SULPHUR TRANSPORT DOMAIN-CONTAINING PROTEIN"/>
    <property type="match status" value="1"/>
</dbReference>
<comment type="caution">
    <text evidence="9">The sequence shown here is derived from an EMBL/GenBank/DDBJ whole genome shotgun (WGS) entry which is preliminary data.</text>
</comment>
<evidence type="ECO:0000256" key="1">
    <source>
        <dbReference type="ARBA" id="ARBA00004429"/>
    </source>
</evidence>
<feature type="transmembrane region" description="Helical" evidence="8">
    <location>
        <begin position="348"/>
        <end position="368"/>
    </location>
</feature>
<accession>A0A1Y2CU77</accession>
<evidence type="ECO:0000256" key="7">
    <source>
        <dbReference type="ARBA" id="ARBA00023136"/>
    </source>
</evidence>
<keyword evidence="7 8" id="KW-0472">Membrane</keyword>
<feature type="transmembrane region" description="Helical" evidence="8">
    <location>
        <begin position="145"/>
        <end position="168"/>
    </location>
</feature>
<dbReference type="EMBL" id="MCGO01000007">
    <property type="protein sequence ID" value="ORY50517.1"/>
    <property type="molecule type" value="Genomic_DNA"/>
</dbReference>
<name>A0A1Y2CU77_9FUNG</name>
<evidence type="ECO:0000313" key="9">
    <source>
        <dbReference type="EMBL" id="ORY50517.1"/>
    </source>
</evidence>
<feature type="transmembrane region" description="Helical" evidence="8">
    <location>
        <begin position="111"/>
        <end position="139"/>
    </location>
</feature>
<dbReference type="Proteomes" id="UP000193642">
    <property type="component" value="Unassembled WGS sequence"/>
</dbReference>
<proteinExistence type="predicted"/>
<feature type="transmembrane region" description="Helical" evidence="8">
    <location>
        <begin position="29"/>
        <end position="46"/>
    </location>
</feature>
<dbReference type="GO" id="GO:0005886">
    <property type="term" value="C:plasma membrane"/>
    <property type="evidence" value="ECO:0007669"/>
    <property type="project" value="UniProtKB-SubCell"/>
</dbReference>
<evidence type="ECO:0000256" key="4">
    <source>
        <dbReference type="ARBA" id="ARBA00022519"/>
    </source>
</evidence>
<feature type="transmembrane region" description="Helical" evidence="8">
    <location>
        <begin position="189"/>
        <end position="209"/>
    </location>
</feature>
<dbReference type="OrthoDB" id="10254418at2759"/>
<evidence type="ECO:0000313" key="10">
    <source>
        <dbReference type="Proteomes" id="UP000193642"/>
    </source>
</evidence>
<keyword evidence="2" id="KW-0813">Transport</keyword>
<keyword evidence="3" id="KW-1003">Cell membrane</keyword>
<keyword evidence="6 8" id="KW-1133">Transmembrane helix</keyword>
<evidence type="ECO:0000256" key="6">
    <source>
        <dbReference type="ARBA" id="ARBA00022989"/>
    </source>
</evidence>
<sequence>MPEPDKVVQIEAGNSTADLAPRPNPLLPFWNLINHLLAGIAFGFALEKAKVYLPTVIVRQMRWSELTMLIAFLTATITGMFAIAILEYFGQYKRKPKPPLALFESSIIGKFGNNLIGGSLVGIGMALSGACPGTVLVQIGAGVPASLYVVIGTLIGAVTYCYLDNIIVKKLIPSFGSPQPVIVIDNKRVPFLAISIAVSAVGFPLLWYGTTLIPWRDNFFIDIQKDFHILLSANASNPFLTIGTVDPSFANPAWSPFTAGLGLGLAQLVSVLFTQSVVGASSVYPYLGSVVVCNLDKNWEVNAPFYSQFKGKSETLRFSVGVILGGLISFVTSGLNYGGGISSVRGDLGVSVGVAVRLILGGVVLVYGSRVAGGCPSGHGISGMAQLSLASLISVAAMFAGGTVFAFIVGEL</sequence>
<dbReference type="AlphaFoldDB" id="A0A1Y2CU77"/>
<feature type="transmembrane region" description="Helical" evidence="8">
    <location>
        <begin position="66"/>
        <end position="90"/>
    </location>
</feature>
<keyword evidence="4" id="KW-0997">Cell inner membrane</keyword>
<evidence type="ECO:0000256" key="3">
    <source>
        <dbReference type="ARBA" id="ARBA00022475"/>
    </source>
</evidence>
<evidence type="ECO:0000256" key="8">
    <source>
        <dbReference type="SAM" id="Phobius"/>
    </source>
</evidence>
<dbReference type="Pfam" id="PF04143">
    <property type="entry name" value="Sulf_transp"/>
    <property type="match status" value="1"/>
</dbReference>
<protein>
    <submittedName>
        <fullName evidence="9">Uncharacterized protein</fullName>
    </submittedName>
</protein>
<keyword evidence="5 8" id="KW-0812">Transmembrane</keyword>
<evidence type="ECO:0000256" key="5">
    <source>
        <dbReference type="ARBA" id="ARBA00022692"/>
    </source>
</evidence>
<organism evidence="9 10">
    <name type="scientific">Rhizoclosmatium globosum</name>
    <dbReference type="NCBI Taxonomy" id="329046"/>
    <lineage>
        <taxon>Eukaryota</taxon>
        <taxon>Fungi</taxon>
        <taxon>Fungi incertae sedis</taxon>
        <taxon>Chytridiomycota</taxon>
        <taxon>Chytridiomycota incertae sedis</taxon>
        <taxon>Chytridiomycetes</taxon>
        <taxon>Chytridiales</taxon>
        <taxon>Chytriomycetaceae</taxon>
        <taxon>Rhizoclosmatium</taxon>
    </lineage>
</organism>
<dbReference type="InterPro" id="IPR007272">
    <property type="entry name" value="Sulf_transp_TsuA/YedE"/>
</dbReference>
<feature type="transmembrane region" description="Helical" evidence="8">
    <location>
        <begin position="389"/>
        <end position="409"/>
    </location>
</feature>
<evidence type="ECO:0000256" key="2">
    <source>
        <dbReference type="ARBA" id="ARBA00022448"/>
    </source>
</evidence>
<reference evidence="9 10" key="1">
    <citation type="submission" date="2016-07" db="EMBL/GenBank/DDBJ databases">
        <title>Pervasive Adenine N6-methylation of Active Genes in Fungi.</title>
        <authorList>
            <consortium name="DOE Joint Genome Institute"/>
            <person name="Mondo S.J."/>
            <person name="Dannebaum R.O."/>
            <person name="Kuo R.C."/>
            <person name="Labutti K."/>
            <person name="Haridas S."/>
            <person name="Kuo A."/>
            <person name="Salamov A."/>
            <person name="Ahrendt S.R."/>
            <person name="Lipzen A."/>
            <person name="Sullivan W."/>
            <person name="Andreopoulos W.B."/>
            <person name="Clum A."/>
            <person name="Lindquist E."/>
            <person name="Daum C."/>
            <person name="Ramamoorthy G.K."/>
            <person name="Gryganskyi A."/>
            <person name="Culley D."/>
            <person name="Magnuson J.K."/>
            <person name="James T.Y."/>
            <person name="O'Malley M.A."/>
            <person name="Stajich J.E."/>
            <person name="Spatafora J.W."/>
            <person name="Visel A."/>
            <person name="Grigoriev I.V."/>
        </authorList>
    </citation>
    <scope>NUCLEOTIDE SEQUENCE [LARGE SCALE GENOMIC DNA]</scope>
    <source>
        <strain evidence="9 10">JEL800</strain>
    </source>
</reference>
<feature type="transmembrane region" description="Helical" evidence="8">
    <location>
        <begin position="316"/>
        <end position="336"/>
    </location>
</feature>
<gene>
    <name evidence="9" type="ORF">BCR33DRAFT_762818</name>
</gene>
<comment type="subcellular location">
    <subcellularLocation>
        <location evidence="1">Cell inner membrane</location>
        <topology evidence="1">Multi-pass membrane protein</topology>
    </subcellularLocation>
</comment>
<keyword evidence="10" id="KW-1185">Reference proteome</keyword>